<keyword evidence="2 7" id="KW-0812">Transmembrane</keyword>
<keyword evidence="5 7" id="KW-0472">Membrane</keyword>
<feature type="transmembrane region" description="Helical" evidence="7">
    <location>
        <begin position="153"/>
        <end position="171"/>
    </location>
</feature>
<feature type="region of interest" description="Disordered" evidence="6">
    <location>
        <begin position="223"/>
        <end position="246"/>
    </location>
</feature>
<keyword evidence="3 8" id="KW-0732">Signal</keyword>
<evidence type="ECO:0000256" key="3">
    <source>
        <dbReference type="ARBA" id="ARBA00022729"/>
    </source>
</evidence>
<feature type="domain" description="ER membrane protein complex subunit 7 beta-sandwich" evidence="9">
    <location>
        <begin position="38"/>
        <end position="156"/>
    </location>
</feature>
<dbReference type="GO" id="GO:0072546">
    <property type="term" value="C:EMC complex"/>
    <property type="evidence" value="ECO:0007669"/>
    <property type="project" value="TreeGrafter"/>
</dbReference>
<keyword evidence="4 7" id="KW-1133">Transmembrane helix</keyword>
<evidence type="ECO:0000313" key="11">
    <source>
        <dbReference type="Proteomes" id="UP000076580"/>
    </source>
</evidence>
<evidence type="ECO:0000256" key="7">
    <source>
        <dbReference type="SAM" id="Phobius"/>
    </source>
</evidence>
<dbReference type="AlphaFoldDB" id="A0A151GX97"/>
<evidence type="ECO:0000256" key="1">
    <source>
        <dbReference type="ARBA" id="ARBA00004167"/>
    </source>
</evidence>
<evidence type="ECO:0000256" key="5">
    <source>
        <dbReference type="ARBA" id="ARBA00023136"/>
    </source>
</evidence>
<dbReference type="STRING" id="98403.A0A151GX97"/>
<evidence type="ECO:0000313" key="10">
    <source>
        <dbReference type="EMBL" id="KYK61726.1"/>
    </source>
</evidence>
<evidence type="ECO:0000256" key="4">
    <source>
        <dbReference type="ARBA" id="ARBA00022989"/>
    </source>
</evidence>
<accession>A0A151GX97</accession>
<keyword evidence="11" id="KW-1185">Reference proteome</keyword>
<dbReference type="InParanoid" id="A0A151GX97"/>
<feature type="chain" id="PRO_5007581097" description="ER membrane protein complex subunit 7 beta-sandwich domain-containing protein" evidence="8">
    <location>
        <begin position="20"/>
        <end position="246"/>
    </location>
</feature>
<gene>
    <name evidence="10" type="ORF">DCS_02869</name>
</gene>
<dbReference type="OrthoDB" id="27095at2759"/>
<dbReference type="RefSeq" id="XP_040661078.1">
    <property type="nucleotide sequence ID" value="XM_040800195.1"/>
</dbReference>
<proteinExistence type="predicted"/>
<protein>
    <recommendedName>
        <fullName evidence="9">ER membrane protein complex subunit 7 beta-sandwich domain-containing protein</fullName>
    </recommendedName>
</protein>
<dbReference type="Proteomes" id="UP000076580">
    <property type="component" value="Chromosome 01"/>
</dbReference>
<comment type="caution">
    <text evidence="10">The sequence shown here is derived from an EMBL/GenBank/DDBJ whole genome shotgun (WGS) entry which is preliminary data.</text>
</comment>
<comment type="subcellular location">
    <subcellularLocation>
        <location evidence="1">Membrane</location>
        <topology evidence="1">Single-pass membrane protein</topology>
    </subcellularLocation>
</comment>
<evidence type="ECO:0000256" key="6">
    <source>
        <dbReference type="SAM" id="MobiDB-lite"/>
    </source>
</evidence>
<sequence length="246" mass="26051">MHLPPILGALATLLLTVTAHTTTDTTTVTILLPANPNPFTLSSRTHATLSSLGVHYDASVSTLNAFVFRNVSAGSYLLDVHCPTEAYRPLRIDVTVADGVQAWQTFRGNEWSNKGEAVPAKEGGGFEVSPMGRKTYFIDRPAFSIFSILKNPMILMGLVSMVIFIGMPYLMDSMDPEMKAEFEAQQRKGPMAALMGGAASSGGAPGQNPLGDFDMAAYLSGSSKKDSASRKASGGSGASKNQAGRI</sequence>
<dbReference type="Pfam" id="PF09430">
    <property type="entry name" value="EMC7_beta-sandw"/>
    <property type="match status" value="1"/>
</dbReference>
<reference evidence="10 11" key="1">
    <citation type="journal article" date="2016" name="Sci. Rep.">
        <title>Insights into Adaptations to a Near-Obligate Nematode Endoparasitic Lifestyle from the Finished Genome of Drechmeria coniospora.</title>
        <authorList>
            <person name="Zhang L."/>
            <person name="Zhou Z."/>
            <person name="Guo Q."/>
            <person name="Fokkens L."/>
            <person name="Miskei M."/>
            <person name="Pocsi I."/>
            <person name="Zhang W."/>
            <person name="Chen M."/>
            <person name="Wang L."/>
            <person name="Sun Y."/>
            <person name="Donzelli B.G."/>
            <person name="Gibson D.M."/>
            <person name="Nelson D.R."/>
            <person name="Luo J.G."/>
            <person name="Rep M."/>
            <person name="Liu H."/>
            <person name="Yang S."/>
            <person name="Wang J."/>
            <person name="Krasnoff S.B."/>
            <person name="Xu Y."/>
            <person name="Molnar I."/>
            <person name="Lin M."/>
        </authorList>
    </citation>
    <scope>NUCLEOTIDE SEQUENCE [LARGE SCALE GENOMIC DNA]</scope>
    <source>
        <strain evidence="10 11">ARSEF 6962</strain>
    </source>
</reference>
<dbReference type="InterPro" id="IPR019008">
    <property type="entry name" value="Beta_sandwich_EMC7"/>
</dbReference>
<name>A0A151GX97_DRECN</name>
<dbReference type="EMBL" id="LAYC01000001">
    <property type="protein sequence ID" value="KYK61726.1"/>
    <property type="molecule type" value="Genomic_DNA"/>
</dbReference>
<dbReference type="PANTHER" id="PTHR13605">
    <property type="entry name" value="ER MEMBRANE PROTEIN COMPLEX SUBUNIT 7"/>
    <property type="match status" value="1"/>
</dbReference>
<evidence type="ECO:0000256" key="2">
    <source>
        <dbReference type="ARBA" id="ARBA00022692"/>
    </source>
</evidence>
<dbReference type="InterPro" id="IPR039163">
    <property type="entry name" value="EMC7"/>
</dbReference>
<organism evidence="10 11">
    <name type="scientific">Drechmeria coniospora</name>
    <name type="common">Nematophagous fungus</name>
    <name type="synonym">Meria coniospora</name>
    <dbReference type="NCBI Taxonomy" id="98403"/>
    <lineage>
        <taxon>Eukaryota</taxon>
        <taxon>Fungi</taxon>
        <taxon>Dikarya</taxon>
        <taxon>Ascomycota</taxon>
        <taxon>Pezizomycotina</taxon>
        <taxon>Sordariomycetes</taxon>
        <taxon>Hypocreomycetidae</taxon>
        <taxon>Hypocreales</taxon>
        <taxon>Ophiocordycipitaceae</taxon>
        <taxon>Drechmeria</taxon>
    </lineage>
</organism>
<evidence type="ECO:0000256" key="8">
    <source>
        <dbReference type="SAM" id="SignalP"/>
    </source>
</evidence>
<dbReference type="PANTHER" id="PTHR13605:SF4">
    <property type="entry name" value="ER MEMBRANE PROTEIN COMPLEX SUBUNIT 7"/>
    <property type="match status" value="1"/>
</dbReference>
<evidence type="ECO:0000259" key="9">
    <source>
        <dbReference type="Pfam" id="PF09430"/>
    </source>
</evidence>
<dbReference type="GeneID" id="63715512"/>
<feature type="signal peptide" evidence="8">
    <location>
        <begin position="1"/>
        <end position="19"/>
    </location>
</feature>